<reference evidence="1" key="1">
    <citation type="journal article" date="2023" name="Science">
        <title>Genome structures resolve the early diversification of teleost fishes.</title>
        <authorList>
            <person name="Parey E."/>
            <person name="Louis A."/>
            <person name="Montfort J."/>
            <person name="Bouchez O."/>
            <person name="Roques C."/>
            <person name="Iampietro C."/>
            <person name="Lluch J."/>
            <person name="Castinel A."/>
            <person name="Donnadieu C."/>
            <person name="Desvignes T."/>
            <person name="Floi Bucao C."/>
            <person name="Jouanno E."/>
            <person name="Wen M."/>
            <person name="Mejri S."/>
            <person name="Dirks R."/>
            <person name="Jansen H."/>
            <person name="Henkel C."/>
            <person name="Chen W.J."/>
            <person name="Zahm M."/>
            <person name="Cabau C."/>
            <person name="Klopp C."/>
            <person name="Thompson A.W."/>
            <person name="Robinson-Rechavi M."/>
            <person name="Braasch I."/>
            <person name="Lecointre G."/>
            <person name="Bobe J."/>
            <person name="Postlethwait J.H."/>
            <person name="Berthelot C."/>
            <person name="Roest Crollius H."/>
            <person name="Guiguen Y."/>
        </authorList>
    </citation>
    <scope>NUCLEOTIDE SEQUENCE</scope>
    <source>
        <strain evidence="1">NC1722</strain>
    </source>
</reference>
<name>A0AAD7RYT5_9TELE</name>
<accession>A0AAD7RYT5</accession>
<gene>
    <name evidence="1" type="ORF">AAFF_G00073490</name>
</gene>
<sequence>MQLKPCRSHHRLPPFSKGHAKIFQYDPKRFLELPISSEGSQAFGTVPSQAASSVEMRSVTSEPPLSRGLTALQFHSNRKHRPFQETWCGLDKHWLFTST</sequence>
<dbReference type="EMBL" id="JAINUG010000144">
    <property type="protein sequence ID" value="KAJ8392675.1"/>
    <property type="molecule type" value="Genomic_DNA"/>
</dbReference>
<dbReference type="Proteomes" id="UP001221898">
    <property type="component" value="Unassembled WGS sequence"/>
</dbReference>
<proteinExistence type="predicted"/>
<dbReference type="AlphaFoldDB" id="A0AAD7RYT5"/>
<protein>
    <submittedName>
        <fullName evidence="1">Uncharacterized protein</fullName>
    </submittedName>
</protein>
<evidence type="ECO:0000313" key="2">
    <source>
        <dbReference type="Proteomes" id="UP001221898"/>
    </source>
</evidence>
<organism evidence="1 2">
    <name type="scientific">Aldrovandia affinis</name>
    <dbReference type="NCBI Taxonomy" id="143900"/>
    <lineage>
        <taxon>Eukaryota</taxon>
        <taxon>Metazoa</taxon>
        <taxon>Chordata</taxon>
        <taxon>Craniata</taxon>
        <taxon>Vertebrata</taxon>
        <taxon>Euteleostomi</taxon>
        <taxon>Actinopterygii</taxon>
        <taxon>Neopterygii</taxon>
        <taxon>Teleostei</taxon>
        <taxon>Notacanthiformes</taxon>
        <taxon>Halosauridae</taxon>
        <taxon>Aldrovandia</taxon>
    </lineage>
</organism>
<comment type="caution">
    <text evidence="1">The sequence shown here is derived from an EMBL/GenBank/DDBJ whole genome shotgun (WGS) entry which is preliminary data.</text>
</comment>
<keyword evidence="2" id="KW-1185">Reference proteome</keyword>
<evidence type="ECO:0000313" key="1">
    <source>
        <dbReference type="EMBL" id="KAJ8392675.1"/>
    </source>
</evidence>